<dbReference type="EMBL" id="JACEIK010000141">
    <property type="protein sequence ID" value="MCD7450680.1"/>
    <property type="molecule type" value="Genomic_DNA"/>
</dbReference>
<reference evidence="1 2" key="1">
    <citation type="journal article" date="2021" name="BMC Genomics">
        <title>Datura genome reveals duplications of psychoactive alkaloid biosynthetic genes and high mutation rate following tissue culture.</title>
        <authorList>
            <person name="Rajewski A."/>
            <person name="Carter-House D."/>
            <person name="Stajich J."/>
            <person name="Litt A."/>
        </authorList>
    </citation>
    <scope>NUCLEOTIDE SEQUENCE [LARGE SCALE GENOMIC DNA]</scope>
    <source>
        <strain evidence="1">AR-01</strain>
    </source>
</reference>
<protein>
    <submittedName>
        <fullName evidence="1">Uncharacterized protein</fullName>
    </submittedName>
</protein>
<name>A0ABS8RXG2_DATST</name>
<comment type="caution">
    <text evidence="1">The sequence shown here is derived from an EMBL/GenBank/DDBJ whole genome shotgun (WGS) entry which is preliminary data.</text>
</comment>
<dbReference type="Proteomes" id="UP000823775">
    <property type="component" value="Unassembled WGS sequence"/>
</dbReference>
<evidence type="ECO:0000313" key="1">
    <source>
        <dbReference type="EMBL" id="MCD7450680.1"/>
    </source>
</evidence>
<sequence>MLSMKRVSTKEAHVGIVILNYYKGYGPSFKGILLMSCSRKPRAEAVPHVLKHGNGVVLCPAFGSAERPMPSHLGHAGTLSGALRYGRAA</sequence>
<accession>A0ABS8RXG2</accession>
<organism evidence="1 2">
    <name type="scientific">Datura stramonium</name>
    <name type="common">Jimsonweed</name>
    <name type="synonym">Common thornapple</name>
    <dbReference type="NCBI Taxonomy" id="4076"/>
    <lineage>
        <taxon>Eukaryota</taxon>
        <taxon>Viridiplantae</taxon>
        <taxon>Streptophyta</taxon>
        <taxon>Embryophyta</taxon>
        <taxon>Tracheophyta</taxon>
        <taxon>Spermatophyta</taxon>
        <taxon>Magnoliopsida</taxon>
        <taxon>eudicotyledons</taxon>
        <taxon>Gunneridae</taxon>
        <taxon>Pentapetalae</taxon>
        <taxon>asterids</taxon>
        <taxon>lamiids</taxon>
        <taxon>Solanales</taxon>
        <taxon>Solanaceae</taxon>
        <taxon>Solanoideae</taxon>
        <taxon>Datureae</taxon>
        <taxon>Datura</taxon>
    </lineage>
</organism>
<gene>
    <name evidence="1" type="ORF">HAX54_007966</name>
</gene>
<keyword evidence="2" id="KW-1185">Reference proteome</keyword>
<proteinExistence type="predicted"/>
<evidence type="ECO:0000313" key="2">
    <source>
        <dbReference type="Proteomes" id="UP000823775"/>
    </source>
</evidence>